<comment type="function">
    <text evidence="5">Could be a nuclease involved in processing of the 5'-end of pre-16S rRNA.</text>
</comment>
<reference evidence="7 8" key="1">
    <citation type="submission" date="2024-07" db="EMBL/GenBank/DDBJ databases">
        <title>Molecular mechanisms and environmental adaptations of flagellar loss and biofilm growth of Rhodanobacter under environmental stress.</title>
        <authorList>
            <person name="Chen M."/>
        </authorList>
    </citation>
    <scope>NUCLEOTIDE SEQUENCE [LARGE SCALE GENOMIC DNA]</scope>
    <source>
        <strain evidence="7 8">RS22</strain>
    </source>
</reference>
<dbReference type="Pfam" id="PF03652">
    <property type="entry name" value="RuvX"/>
    <property type="match status" value="1"/>
</dbReference>
<dbReference type="InterPro" id="IPR005227">
    <property type="entry name" value="YqgF"/>
</dbReference>
<organism evidence="7 8">
    <name type="scientific">Rhodanobacter humi</name>
    <dbReference type="NCBI Taxonomy" id="1888173"/>
    <lineage>
        <taxon>Bacteria</taxon>
        <taxon>Pseudomonadati</taxon>
        <taxon>Pseudomonadota</taxon>
        <taxon>Gammaproteobacteria</taxon>
        <taxon>Lysobacterales</taxon>
        <taxon>Rhodanobacteraceae</taxon>
        <taxon>Rhodanobacter</taxon>
    </lineage>
</organism>
<dbReference type="InterPro" id="IPR006641">
    <property type="entry name" value="YqgF/RNaseH-like_dom"/>
</dbReference>
<keyword evidence="2 5" id="KW-0690">Ribosome biogenesis</keyword>
<keyword evidence="4 5" id="KW-0378">Hydrolase</keyword>
<comment type="subcellular location">
    <subcellularLocation>
        <location evidence="5">Cytoplasm</location>
    </subcellularLocation>
</comment>
<dbReference type="CDD" id="cd16964">
    <property type="entry name" value="YqgF"/>
    <property type="match status" value="1"/>
</dbReference>
<evidence type="ECO:0000256" key="1">
    <source>
        <dbReference type="ARBA" id="ARBA00022490"/>
    </source>
</evidence>
<dbReference type="SUPFAM" id="SSF53098">
    <property type="entry name" value="Ribonuclease H-like"/>
    <property type="match status" value="1"/>
</dbReference>
<evidence type="ECO:0000259" key="6">
    <source>
        <dbReference type="SMART" id="SM00732"/>
    </source>
</evidence>
<comment type="caution">
    <text evidence="7">The sequence shown here is derived from an EMBL/GenBank/DDBJ whole genome shotgun (WGS) entry which is preliminary data.</text>
</comment>
<sequence length="152" mass="16001">MSCAFGFDVGSKLIGVAVGNALTASARALAVLAVRDGEPEWPQLDALRGAWLPDTLVVGLPLTLAGEEQPASRRARRFAAALQQRYALPVALVDERHSSREAARRFAAARAAGLKRRRDAAAIDAVAAAVILERWLAEPAPTSDLSTPAAPP</sequence>
<evidence type="ECO:0000313" key="7">
    <source>
        <dbReference type="EMBL" id="MEY2181688.1"/>
    </source>
</evidence>
<keyword evidence="3 5" id="KW-0540">Nuclease</keyword>
<proteinExistence type="inferred from homology"/>
<comment type="similarity">
    <text evidence="5">Belongs to the YqgF HJR family.</text>
</comment>
<dbReference type="HAMAP" id="MF_00651">
    <property type="entry name" value="Nuclease_YqgF"/>
    <property type="match status" value="1"/>
</dbReference>
<dbReference type="EMBL" id="JBGBPY010000001">
    <property type="protein sequence ID" value="MEY2181688.1"/>
    <property type="molecule type" value="Genomic_DNA"/>
</dbReference>
<dbReference type="InterPro" id="IPR037027">
    <property type="entry name" value="YqgF/RNaseH-like_dom_sf"/>
</dbReference>
<dbReference type="Proteomes" id="UP001562159">
    <property type="component" value="Unassembled WGS sequence"/>
</dbReference>
<evidence type="ECO:0000313" key="8">
    <source>
        <dbReference type="Proteomes" id="UP001562159"/>
    </source>
</evidence>
<dbReference type="NCBIfam" id="TIGR00250">
    <property type="entry name" value="RNAse_H_YqgF"/>
    <property type="match status" value="1"/>
</dbReference>
<accession>A0ABV4AQW5</accession>
<dbReference type="PANTHER" id="PTHR33317">
    <property type="entry name" value="POLYNUCLEOTIDYL TRANSFERASE, RIBONUCLEASE H-LIKE SUPERFAMILY PROTEIN"/>
    <property type="match status" value="1"/>
</dbReference>
<name>A0ABV4AQW5_9GAMM</name>
<keyword evidence="1 5" id="KW-0963">Cytoplasm</keyword>
<dbReference type="PANTHER" id="PTHR33317:SF4">
    <property type="entry name" value="POLYNUCLEOTIDYL TRANSFERASE, RIBONUCLEASE H-LIKE SUPERFAMILY PROTEIN"/>
    <property type="match status" value="1"/>
</dbReference>
<dbReference type="Gene3D" id="3.30.420.140">
    <property type="entry name" value="YqgF/RNase H-like domain"/>
    <property type="match status" value="1"/>
</dbReference>
<keyword evidence="8" id="KW-1185">Reference proteome</keyword>
<feature type="domain" description="YqgF/RNase H-like" evidence="6">
    <location>
        <begin position="2"/>
        <end position="102"/>
    </location>
</feature>
<dbReference type="SMART" id="SM00732">
    <property type="entry name" value="YqgFc"/>
    <property type="match status" value="1"/>
</dbReference>
<evidence type="ECO:0000256" key="5">
    <source>
        <dbReference type="HAMAP-Rule" id="MF_00651"/>
    </source>
</evidence>
<evidence type="ECO:0000256" key="4">
    <source>
        <dbReference type="ARBA" id="ARBA00022801"/>
    </source>
</evidence>
<protein>
    <recommendedName>
        <fullName evidence="5">Putative pre-16S rRNA nuclease</fullName>
        <ecNumber evidence="5">3.1.-.-</ecNumber>
    </recommendedName>
</protein>
<evidence type="ECO:0000256" key="2">
    <source>
        <dbReference type="ARBA" id="ARBA00022517"/>
    </source>
</evidence>
<gene>
    <name evidence="7" type="primary">ruvX</name>
    <name evidence="7" type="ORF">AB7878_04605</name>
</gene>
<dbReference type="InterPro" id="IPR012337">
    <property type="entry name" value="RNaseH-like_sf"/>
</dbReference>
<dbReference type="EC" id="3.1.-.-" evidence="5"/>
<evidence type="ECO:0000256" key="3">
    <source>
        <dbReference type="ARBA" id="ARBA00022722"/>
    </source>
</evidence>